<keyword evidence="2" id="KW-0479">Metal-binding</keyword>
<feature type="domain" description="DDE Tnp4" evidence="3">
    <location>
        <begin position="2"/>
        <end position="45"/>
    </location>
</feature>
<dbReference type="Pfam" id="PF13359">
    <property type="entry name" value="DDE_Tnp_4"/>
    <property type="match status" value="1"/>
</dbReference>
<protein>
    <submittedName>
        <fullName evidence="5">Retrotransposon protein</fullName>
    </submittedName>
</protein>
<evidence type="ECO:0000313" key="4">
    <source>
        <dbReference type="EMBL" id="KAA0054469.1"/>
    </source>
</evidence>
<reference evidence="6 7" key="1">
    <citation type="submission" date="2019-08" db="EMBL/GenBank/DDBJ databases">
        <title>Draft genome sequences of two oriental melons (Cucumis melo L. var makuwa).</title>
        <authorList>
            <person name="Kwon S.-Y."/>
        </authorList>
    </citation>
    <scope>NUCLEOTIDE SEQUENCE [LARGE SCALE GENOMIC DNA]</scope>
    <source>
        <strain evidence="7">cv. Chang Bougi</strain>
        <strain evidence="6">cv. SW 3</strain>
        <tissue evidence="5">Leaf</tissue>
    </source>
</reference>
<dbReference type="Proteomes" id="UP000321393">
    <property type="component" value="Unassembled WGS sequence"/>
</dbReference>
<dbReference type="InterPro" id="IPR027806">
    <property type="entry name" value="HARBI1_dom"/>
</dbReference>
<comment type="caution">
    <text evidence="5">The sequence shown here is derived from an EMBL/GenBank/DDBJ whole genome shotgun (WGS) entry which is preliminary data.</text>
</comment>
<accession>A0A5D3CT16</accession>
<sequence length="58" mass="6486">MRKGKITTNVLDICDMKGDFVYVLTGWEGSTTDSQILRDALAQQNGLQVPKGYPKLRD</sequence>
<dbReference type="EMBL" id="SSTE01008830">
    <property type="protein sequence ID" value="KAA0054469.1"/>
    <property type="molecule type" value="Genomic_DNA"/>
</dbReference>
<dbReference type="OrthoDB" id="1699974at2759"/>
<organism evidence="5 7">
    <name type="scientific">Cucumis melo var. makuwa</name>
    <name type="common">Oriental melon</name>
    <dbReference type="NCBI Taxonomy" id="1194695"/>
    <lineage>
        <taxon>Eukaryota</taxon>
        <taxon>Viridiplantae</taxon>
        <taxon>Streptophyta</taxon>
        <taxon>Embryophyta</taxon>
        <taxon>Tracheophyta</taxon>
        <taxon>Spermatophyta</taxon>
        <taxon>Magnoliopsida</taxon>
        <taxon>eudicotyledons</taxon>
        <taxon>Gunneridae</taxon>
        <taxon>Pentapetalae</taxon>
        <taxon>rosids</taxon>
        <taxon>fabids</taxon>
        <taxon>Cucurbitales</taxon>
        <taxon>Cucurbitaceae</taxon>
        <taxon>Benincaseae</taxon>
        <taxon>Cucumis</taxon>
    </lineage>
</organism>
<evidence type="ECO:0000256" key="2">
    <source>
        <dbReference type="ARBA" id="ARBA00022723"/>
    </source>
</evidence>
<proteinExistence type="predicted"/>
<evidence type="ECO:0000313" key="5">
    <source>
        <dbReference type="EMBL" id="TYK14570.1"/>
    </source>
</evidence>
<evidence type="ECO:0000313" key="6">
    <source>
        <dbReference type="Proteomes" id="UP000321393"/>
    </source>
</evidence>
<dbReference type="STRING" id="1194695.A0A5D3CT16"/>
<dbReference type="EMBL" id="SSTD01009281">
    <property type="protein sequence ID" value="TYK14570.1"/>
    <property type="molecule type" value="Genomic_DNA"/>
</dbReference>
<evidence type="ECO:0000259" key="3">
    <source>
        <dbReference type="Pfam" id="PF13359"/>
    </source>
</evidence>
<evidence type="ECO:0000313" key="7">
    <source>
        <dbReference type="Proteomes" id="UP000321947"/>
    </source>
</evidence>
<dbReference type="AlphaFoldDB" id="A0A5D3CT16"/>
<gene>
    <name evidence="5" type="ORF">E5676_scaffold552G00590</name>
    <name evidence="4" type="ORF">E6C27_scaffold24G002420</name>
</gene>
<name>A0A5D3CT16_CUCMM</name>
<comment type="cofactor">
    <cofactor evidence="1">
        <name>a divalent metal cation</name>
        <dbReference type="ChEBI" id="CHEBI:60240"/>
    </cofactor>
</comment>
<evidence type="ECO:0000256" key="1">
    <source>
        <dbReference type="ARBA" id="ARBA00001968"/>
    </source>
</evidence>
<dbReference type="Proteomes" id="UP000321947">
    <property type="component" value="Unassembled WGS sequence"/>
</dbReference>
<dbReference type="GO" id="GO:0046872">
    <property type="term" value="F:metal ion binding"/>
    <property type="evidence" value="ECO:0007669"/>
    <property type="project" value="UniProtKB-KW"/>
</dbReference>